<evidence type="ECO:0000313" key="2">
    <source>
        <dbReference type="WBParaSite" id="RSKR_0001063725.1"/>
    </source>
</evidence>
<proteinExistence type="predicted"/>
<protein>
    <submittedName>
        <fullName evidence="2">Serpentine Receptor, class T</fullName>
    </submittedName>
</protein>
<name>A0AC35UF09_9BILA</name>
<sequence>MMFYLDPQTFSQYYNCSSFTDNEIELSRQPKQLIGSMYLLSGIFFIILYIPSLWVMFWSDLRNLTAYKLLLYLGFVDVITLLLNSCIIGVITIAGTWLCTNPHLTYGMGVVLAGTWPATCLCSLTLVVNRILDVARPKLAEALFNQQKVYFWLAIPTLYGVAFSLFTQPLIYNSQSLAFTFFPYPTHLKQSNTIDKDIYKNIPHTVNNCLIIILLSVSYVLFCCIMFKRYTSVTNVGGSSVKINLLIQSTSIALINLIAAALYEYIQQYDFNQYIAVLGQTSWIFNHGFSSVIFIVFNKTIRNKVKKMLSQRLNKIINKKNGKLQQDTTTKVIVLRTKQLTATNQALSHILT</sequence>
<organism evidence="1 2">
    <name type="scientific">Rhabditophanes sp. KR3021</name>
    <dbReference type="NCBI Taxonomy" id="114890"/>
    <lineage>
        <taxon>Eukaryota</taxon>
        <taxon>Metazoa</taxon>
        <taxon>Ecdysozoa</taxon>
        <taxon>Nematoda</taxon>
        <taxon>Chromadorea</taxon>
        <taxon>Rhabditida</taxon>
        <taxon>Tylenchina</taxon>
        <taxon>Panagrolaimomorpha</taxon>
        <taxon>Strongyloidoidea</taxon>
        <taxon>Alloionematidae</taxon>
        <taxon>Rhabditophanes</taxon>
    </lineage>
</organism>
<dbReference type="WBParaSite" id="RSKR_0001063725.1">
    <property type="protein sequence ID" value="RSKR_0001063725.1"/>
    <property type="gene ID" value="RSKR_0001063725"/>
</dbReference>
<reference evidence="2" key="1">
    <citation type="submission" date="2016-11" db="UniProtKB">
        <authorList>
            <consortium name="WormBaseParasite"/>
        </authorList>
    </citation>
    <scope>IDENTIFICATION</scope>
    <source>
        <strain evidence="2">KR3021</strain>
    </source>
</reference>
<accession>A0AC35UF09</accession>
<evidence type="ECO:0000313" key="1">
    <source>
        <dbReference type="Proteomes" id="UP000095286"/>
    </source>
</evidence>
<dbReference type="Proteomes" id="UP000095286">
    <property type="component" value="Unplaced"/>
</dbReference>